<dbReference type="OrthoDB" id="1632771at2759"/>
<accession>A0A7J7P1T3</accession>
<feature type="domain" description="NAD(P)-binding" evidence="2">
    <location>
        <begin position="303"/>
        <end position="360"/>
    </location>
</feature>
<dbReference type="PANTHER" id="PTHR15020">
    <property type="entry name" value="FLAVIN REDUCTASE-RELATED"/>
    <property type="match status" value="1"/>
</dbReference>
<sequence>MINNSNRQEAQPKKTNTTPKPIPRVEQLKQVDEWGIADLFSSDEPAYAIGEEIFSDSKIVGFGEGETIQKHTIGIIGVLASLAGVVGQEVYSEGSSVFGLELMKSRKHGIETAIFENLATNGVVQIVHGTIGEGFRARGRLESGMSSLGFPEANQRRVGTSRGKNGICHGAYGIGEGMIQINQGMGRGTVGTNNDMPLVRSCAGHVPHQIKPTGNRVQVINPYGETRAQSIYLRLLPTVTTTYFLPATSTMATTTSSLTNPPSPVKKCIQHTVSKSTRDPATPQSKQIVIGPNAIIPTMGINEGEDLIRESEIPYTIIRPCALTEEPAGADLIFEQGDNITGKISREEVAHICVAALESPYACDKTFEVKSVVPFSEPFTVDQENPPREKNYEIYFKTLKDGINGKEVLEQSPVMV</sequence>
<comment type="caution">
    <text evidence="3">The sequence shown here is derived from an EMBL/GenBank/DDBJ whole genome shotgun (WGS) entry which is preliminary data.</text>
</comment>
<dbReference type="InterPro" id="IPR036291">
    <property type="entry name" value="NAD(P)-bd_dom_sf"/>
</dbReference>
<name>A0A7J7P1T3_9MAGN</name>
<gene>
    <name evidence="3" type="ORF">GIB67_028436</name>
</gene>
<evidence type="ECO:0000313" key="3">
    <source>
        <dbReference type="EMBL" id="KAF6173138.1"/>
    </source>
</evidence>
<protein>
    <recommendedName>
        <fullName evidence="2">NAD(P)-binding domain-containing protein</fullName>
    </recommendedName>
</protein>
<dbReference type="Pfam" id="PF13460">
    <property type="entry name" value="NAD_binding_10"/>
    <property type="match status" value="1"/>
</dbReference>
<dbReference type="InterPro" id="IPR016040">
    <property type="entry name" value="NAD(P)-bd_dom"/>
</dbReference>
<dbReference type="Gene3D" id="3.40.50.720">
    <property type="entry name" value="NAD(P)-binding Rossmann-like Domain"/>
    <property type="match status" value="1"/>
</dbReference>
<dbReference type="SUPFAM" id="SSF51735">
    <property type="entry name" value="NAD(P)-binding Rossmann-fold domains"/>
    <property type="match status" value="1"/>
</dbReference>
<evidence type="ECO:0000259" key="2">
    <source>
        <dbReference type="Pfam" id="PF13460"/>
    </source>
</evidence>
<reference evidence="3 4" key="1">
    <citation type="journal article" date="2020" name="IScience">
        <title>Genome Sequencing of the Endangered Kingdonia uniflora (Circaeasteraceae, Ranunculales) Reveals Potential Mechanisms of Evolutionary Specialization.</title>
        <authorList>
            <person name="Sun Y."/>
            <person name="Deng T."/>
            <person name="Zhang A."/>
            <person name="Moore M.J."/>
            <person name="Landis J.B."/>
            <person name="Lin N."/>
            <person name="Zhang H."/>
            <person name="Zhang X."/>
            <person name="Huang J."/>
            <person name="Zhang X."/>
            <person name="Sun H."/>
            <person name="Wang H."/>
        </authorList>
    </citation>
    <scope>NUCLEOTIDE SEQUENCE [LARGE SCALE GENOMIC DNA]</scope>
    <source>
        <strain evidence="3">TB1705</strain>
        <tissue evidence="3">Leaf</tissue>
    </source>
</reference>
<feature type="region of interest" description="Disordered" evidence="1">
    <location>
        <begin position="1"/>
        <end position="24"/>
    </location>
</feature>
<organism evidence="3 4">
    <name type="scientific">Kingdonia uniflora</name>
    <dbReference type="NCBI Taxonomy" id="39325"/>
    <lineage>
        <taxon>Eukaryota</taxon>
        <taxon>Viridiplantae</taxon>
        <taxon>Streptophyta</taxon>
        <taxon>Embryophyta</taxon>
        <taxon>Tracheophyta</taxon>
        <taxon>Spermatophyta</taxon>
        <taxon>Magnoliopsida</taxon>
        <taxon>Ranunculales</taxon>
        <taxon>Circaeasteraceae</taxon>
        <taxon>Kingdonia</taxon>
    </lineage>
</organism>
<evidence type="ECO:0000313" key="4">
    <source>
        <dbReference type="Proteomes" id="UP000541444"/>
    </source>
</evidence>
<evidence type="ECO:0000256" key="1">
    <source>
        <dbReference type="SAM" id="MobiDB-lite"/>
    </source>
</evidence>
<keyword evidence="4" id="KW-1185">Reference proteome</keyword>
<dbReference type="PANTHER" id="PTHR15020:SF50">
    <property type="entry name" value="UPF0659 PROTEIN YMR090W"/>
    <property type="match status" value="1"/>
</dbReference>
<dbReference type="Proteomes" id="UP000541444">
    <property type="component" value="Unassembled WGS sequence"/>
</dbReference>
<proteinExistence type="predicted"/>
<dbReference type="AlphaFoldDB" id="A0A7J7P1T3"/>
<dbReference type="EMBL" id="JACGCM010000354">
    <property type="protein sequence ID" value="KAF6173138.1"/>
    <property type="molecule type" value="Genomic_DNA"/>
</dbReference>